<organism evidence="1 2">
    <name type="scientific">Gossypium arboreum</name>
    <name type="common">Tree cotton</name>
    <name type="synonym">Gossypium nanking</name>
    <dbReference type="NCBI Taxonomy" id="29729"/>
    <lineage>
        <taxon>Eukaryota</taxon>
        <taxon>Viridiplantae</taxon>
        <taxon>Streptophyta</taxon>
        <taxon>Embryophyta</taxon>
        <taxon>Tracheophyta</taxon>
        <taxon>Spermatophyta</taxon>
        <taxon>Magnoliopsida</taxon>
        <taxon>eudicotyledons</taxon>
        <taxon>Gunneridae</taxon>
        <taxon>Pentapetalae</taxon>
        <taxon>rosids</taxon>
        <taxon>malvids</taxon>
        <taxon>Malvales</taxon>
        <taxon>Malvaceae</taxon>
        <taxon>Malvoideae</taxon>
        <taxon>Gossypium</taxon>
    </lineage>
</organism>
<reference evidence="1 2" key="1">
    <citation type="submission" date="2023-03" db="EMBL/GenBank/DDBJ databases">
        <title>WGS of Gossypium arboreum.</title>
        <authorList>
            <person name="Yu D."/>
        </authorList>
    </citation>
    <scope>NUCLEOTIDE SEQUENCE [LARGE SCALE GENOMIC DNA]</scope>
    <source>
        <tissue evidence="1">Leaf</tissue>
    </source>
</reference>
<accession>A0ABR0QTZ0</accession>
<comment type="caution">
    <text evidence="1">The sequence shown here is derived from an EMBL/GenBank/DDBJ whole genome shotgun (WGS) entry which is preliminary data.</text>
</comment>
<name>A0ABR0QTZ0_GOSAR</name>
<protein>
    <submittedName>
        <fullName evidence="1">Uncharacterized protein</fullName>
    </submittedName>
</protein>
<evidence type="ECO:0000313" key="1">
    <source>
        <dbReference type="EMBL" id="KAK5842466.1"/>
    </source>
</evidence>
<dbReference type="EMBL" id="JARKNE010000002">
    <property type="protein sequence ID" value="KAK5842466.1"/>
    <property type="molecule type" value="Genomic_DNA"/>
</dbReference>
<proteinExistence type="predicted"/>
<keyword evidence="2" id="KW-1185">Reference proteome</keyword>
<gene>
    <name evidence="1" type="ORF">PVK06_004827</name>
</gene>
<sequence>MSEKVVDKREVVGTVEFENEDEEGRVRVMKTELGGGDIEDFFSDERVGLGRYQF</sequence>
<dbReference type="Proteomes" id="UP001358586">
    <property type="component" value="Chromosome 2"/>
</dbReference>
<evidence type="ECO:0000313" key="2">
    <source>
        <dbReference type="Proteomes" id="UP001358586"/>
    </source>
</evidence>